<protein>
    <submittedName>
        <fullName evidence="8">Acyltransferase-like protein</fullName>
    </submittedName>
</protein>
<keyword evidence="3 8" id="KW-0808">Transferase</keyword>
<dbReference type="STRING" id="759272.G0S4J1"/>
<feature type="region of interest" description="Disordered" evidence="6">
    <location>
        <begin position="811"/>
        <end position="833"/>
    </location>
</feature>
<organism evidence="9">
    <name type="scientific">Chaetomium thermophilum (strain DSM 1495 / CBS 144.50 / IMI 039719)</name>
    <name type="common">Thermochaetoides thermophila</name>
    <dbReference type="NCBI Taxonomy" id="759272"/>
    <lineage>
        <taxon>Eukaryota</taxon>
        <taxon>Fungi</taxon>
        <taxon>Dikarya</taxon>
        <taxon>Ascomycota</taxon>
        <taxon>Pezizomycotina</taxon>
        <taxon>Sordariomycetes</taxon>
        <taxon>Sordariomycetidae</taxon>
        <taxon>Sordariales</taxon>
        <taxon>Chaetomiaceae</taxon>
        <taxon>Thermochaetoides</taxon>
    </lineage>
</organism>
<evidence type="ECO:0000313" key="8">
    <source>
        <dbReference type="EMBL" id="EGS21266.1"/>
    </source>
</evidence>
<dbReference type="EMBL" id="GL988041">
    <property type="protein sequence ID" value="EGS21266.1"/>
    <property type="molecule type" value="Genomic_DNA"/>
</dbReference>
<dbReference type="SMART" id="SM00563">
    <property type="entry name" value="PlsC"/>
    <property type="match status" value="1"/>
</dbReference>
<dbReference type="Proteomes" id="UP000008066">
    <property type="component" value="Unassembled WGS sequence"/>
</dbReference>
<accession>G0S4J1</accession>
<dbReference type="GO" id="GO:0031966">
    <property type="term" value="C:mitochondrial membrane"/>
    <property type="evidence" value="ECO:0007669"/>
    <property type="project" value="TreeGrafter"/>
</dbReference>
<feature type="domain" description="Phospholipid/glycerol acyltransferase" evidence="7">
    <location>
        <begin position="206"/>
        <end position="333"/>
    </location>
</feature>
<evidence type="ECO:0000313" key="9">
    <source>
        <dbReference type="Proteomes" id="UP000008066"/>
    </source>
</evidence>
<proteinExistence type="inferred from homology"/>
<dbReference type="PANTHER" id="PTHR12563">
    <property type="entry name" value="GLYCEROL-3-PHOSPHATE ACYLTRANSFERASE"/>
    <property type="match status" value="1"/>
</dbReference>
<dbReference type="SUPFAM" id="SSF69593">
    <property type="entry name" value="Glycerol-3-phosphate (1)-acyltransferase"/>
    <property type="match status" value="1"/>
</dbReference>
<gene>
    <name evidence="8" type="ORF">CTHT_0031150</name>
</gene>
<name>G0S4J1_CHATD</name>
<dbReference type="GeneID" id="18257153"/>
<evidence type="ECO:0000256" key="3">
    <source>
        <dbReference type="ARBA" id="ARBA00022679"/>
    </source>
</evidence>
<reference evidence="8 9" key="1">
    <citation type="journal article" date="2011" name="Cell">
        <title>Insight into structure and assembly of the nuclear pore complex by utilizing the genome of a eukaryotic thermophile.</title>
        <authorList>
            <person name="Amlacher S."/>
            <person name="Sarges P."/>
            <person name="Flemming D."/>
            <person name="van Noort V."/>
            <person name="Kunze R."/>
            <person name="Devos D.P."/>
            <person name="Arumugam M."/>
            <person name="Bork P."/>
            <person name="Hurt E."/>
        </authorList>
    </citation>
    <scope>NUCLEOTIDE SEQUENCE [LARGE SCALE GENOMIC DNA]</scope>
    <source>
        <strain evidence="9">DSM 1495 / CBS 144.50 / IMI 039719</strain>
    </source>
</reference>
<feature type="compositionally biased region" description="Basic and acidic residues" evidence="6">
    <location>
        <begin position="811"/>
        <end position="821"/>
    </location>
</feature>
<dbReference type="OrthoDB" id="10255570at2759"/>
<dbReference type="InterPro" id="IPR041728">
    <property type="entry name" value="GPAT/DHAPAT_LPLAT"/>
</dbReference>
<keyword evidence="5 8" id="KW-0012">Acyltransferase</keyword>
<evidence type="ECO:0000259" key="7">
    <source>
        <dbReference type="SMART" id="SM00563"/>
    </source>
</evidence>
<dbReference type="Pfam" id="PF01553">
    <property type="entry name" value="Acyltransferase"/>
    <property type="match status" value="1"/>
</dbReference>
<dbReference type="Pfam" id="PF19277">
    <property type="entry name" value="GPAT_C"/>
    <property type="match status" value="1"/>
</dbReference>
<dbReference type="AlphaFoldDB" id="G0S4J1"/>
<dbReference type="OMA" id="ENMICKM"/>
<comment type="subcellular location">
    <subcellularLocation>
        <location evidence="1">Endomembrane system</location>
        <topology evidence="1">Peripheral membrane protein</topology>
    </subcellularLocation>
</comment>
<dbReference type="PANTHER" id="PTHR12563:SF17">
    <property type="entry name" value="DIHYDROXYACETONE PHOSPHATE ACYLTRANSFERASE"/>
    <property type="match status" value="1"/>
</dbReference>
<dbReference type="GO" id="GO:0006072">
    <property type="term" value="P:glycerol-3-phosphate metabolic process"/>
    <property type="evidence" value="ECO:0007669"/>
    <property type="project" value="TreeGrafter"/>
</dbReference>
<dbReference type="eggNOG" id="KOG3730">
    <property type="taxonomic scope" value="Eukaryota"/>
</dbReference>
<evidence type="ECO:0000256" key="6">
    <source>
        <dbReference type="SAM" id="MobiDB-lite"/>
    </source>
</evidence>
<comment type="similarity">
    <text evidence="2">Belongs to the GPAT/DAPAT family.</text>
</comment>
<evidence type="ECO:0000256" key="1">
    <source>
        <dbReference type="ARBA" id="ARBA00004184"/>
    </source>
</evidence>
<dbReference type="InterPro" id="IPR002123">
    <property type="entry name" value="Plipid/glycerol_acylTrfase"/>
</dbReference>
<dbReference type="KEGG" id="cthr:CTHT_0031150"/>
<sequence length="833" mass="94766">MSPSNSSKAAPDLRIQGDRITLVRSQVKEDSRSTDAGRDEILLNHMARFRTDPIGFLRELGLHLAGTEWRGYDEYIGQRIFYPEFSKEIKDKVIESPSLQGKIYELADLKIADEEKQGLLDPAAPDYTSKMASRRETLVQQLHKVVDKMLDGMICKLDSKYFIRGAYWVTSELTLRAYGQGIRVNSEEILRLKQVAEEAEKKKQSILFLPCHRSHVDYVALQLLCYRLGLALPIVVAGDNLNFPIVGGFLQRAGAMYIRRSFGDDQLYSTVVQSYIDILLQGGYNLECFIEGGRSRTGKLLPPKFGILSYVLDSLLSGRIEDVVVCPVSIQYDRVIETEGYTSELLGAEKKKENLKDFVGSASVLKSNFGSVDVRFKEPWSLRSFVEGQLAQLALFPSRFNVDWEDERNNHIRQALLRTLGYRVLNDINSVSVIMPTALIGTVLLTMRGRGIGMSELVRRVNWLSERIRANGGRVAHFGDAPTAEVIARGLSVLGKKLVHEADAVTERTFKPADKLELAYYRNMTIHLFIPEALVCAALYTQVKQGGGPAIQDMMYQTLYDQVQFLSSLLRGEFIYASKGLEKNLQNTLERLERDQVIYIQRDDEGKFVKVGLHPAERKAGRENFDFYCFLVWPFIDSYWAAAVSIMGLTPPIGYKDNDIWIQLSKAQKSAQQLAKVLYDQGDLSYEEAMNKQTISNGFKRFEEEGIIQVIRTRDTQIPPRLRIAPEWRPGRDEKTGSLLESGRFWDFVSRISVSRREGKDRRDGPTVNRRVLAHTDSLGHQLFMEAVQAQTEEEQGKKFQLAPARLTAEEKRSLEQSIREQRRRRKSSRARL</sequence>
<dbReference type="RefSeq" id="XP_006693562.1">
    <property type="nucleotide sequence ID" value="XM_006693499.1"/>
</dbReference>
<evidence type="ECO:0000256" key="2">
    <source>
        <dbReference type="ARBA" id="ARBA00007937"/>
    </source>
</evidence>
<dbReference type="CDD" id="cd07993">
    <property type="entry name" value="LPLAT_DHAPAT-like"/>
    <property type="match status" value="1"/>
</dbReference>
<dbReference type="GO" id="GO:0012505">
    <property type="term" value="C:endomembrane system"/>
    <property type="evidence" value="ECO:0007669"/>
    <property type="project" value="UniProtKB-SubCell"/>
</dbReference>
<dbReference type="GO" id="GO:0004366">
    <property type="term" value="F:glycerol-3-phosphate O-acyltransferase activity"/>
    <property type="evidence" value="ECO:0007669"/>
    <property type="project" value="TreeGrafter"/>
</dbReference>
<keyword evidence="9" id="KW-1185">Reference proteome</keyword>
<feature type="compositionally biased region" description="Basic residues" evidence="6">
    <location>
        <begin position="822"/>
        <end position="833"/>
    </location>
</feature>
<keyword evidence="4" id="KW-0472">Membrane</keyword>
<dbReference type="GO" id="GO:0008654">
    <property type="term" value="P:phospholipid biosynthetic process"/>
    <property type="evidence" value="ECO:0007669"/>
    <property type="project" value="TreeGrafter"/>
</dbReference>
<evidence type="ECO:0000256" key="5">
    <source>
        <dbReference type="ARBA" id="ARBA00023315"/>
    </source>
</evidence>
<dbReference type="HOGENOM" id="CLU_015023_0_0_1"/>
<dbReference type="InterPro" id="IPR022284">
    <property type="entry name" value="GPAT/DHAPAT"/>
</dbReference>
<dbReference type="GO" id="GO:0019432">
    <property type="term" value="P:triglyceride biosynthetic process"/>
    <property type="evidence" value="ECO:0007669"/>
    <property type="project" value="TreeGrafter"/>
</dbReference>
<evidence type="ECO:0000256" key="4">
    <source>
        <dbReference type="ARBA" id="ARBA00023136"/>
    </source>
</evidence>
<dbReference type="InterPro" id="IPR045520">
    <property type="entry name" value="GPAT/DHAPAT_C"/>
</dbReference>
<dbReference type="GO" id="GO:0006631">
    <property type="term" value="P:fatty acid metabolic process"/>
    <property type="evidence" value="ECO:0007669"/>
    <property type="project" value="TreeGrafter"/>
</dbReference>